<evidence type="ECO:0000313" key="3">
    <source>
        <dbReference type="EMBL" id="EJK56437.1"/>
    </source>
</evidence>
<feature type="region of interest" description="Disordered" evidence="2">
    <location>
        <begin position="699"/>
        <end position="788"/>
    </location>
</feature>
<feature type="compositionally biased region" description="Basic and acidic residues" evidence="2">
    <location>
        <begin position="713"/>
        <end position="727"/>
    </location>
</feature>
<feature type="compositionally biased region" description="Polar residues" evidence="2">
    <location>
        <begin position="699"/>
        <end position="712"/>
    </location>
</feature>
<feature type="coiled-coil region" evidence="1">
    <location>
        <begin position="549"/>
        <end position="611"/>
    </location>
</feature>
<dbReference type="AlphaFoldDB" id="K0SCJ9"/>
<feature type="compositionally biased region" description="Polar residues" evidence="2">
    <location>
        <begin position="852"/>
        <end position="862"/>
    </location>
</feature>
<proteinExistence type="predicted"/>
<feature type="region of interest" description="Disordered" evidence="2">
    <location>
        <begin position="1"/>
        <end position="85"/>
    </location>
</feature>
<comment type="caution">
    <text evidence="3">The sequence shown here is derived from an EMBL/GenBank/DDBJ whole genome shotgun (WGS) entry which is preliminary data.</text>
</comment>
<gene>
    <name evidence="3" type="ORF">THAOC_23672</name>
</gene>
<sequence length="862" mass="93349">MRRNATTVGAATATRRTSNGGSSMGPSLRWTKWPFVSTTKPQPSAASRPRSQASRAITVTRTDVANDIGGSKAWGGQENSSAASTRGSDTVIHILNDDGNVAPSCSTVEGEQGYTHAATPSHQPWMVEGDALHTTEEGVLSQMNCQKDGNPTSFLPTEIDALKVVTNDTAMSASTPPVPTRGHDDDDTAEADLARDQHRAELIPERDLQQPMTSAHRNDGFCHATHRLLDRSQALLIAEGICDELRIPVEVSCDSSLRDDIMALKATLGHFWKMDESELRDLRKQTLQRCSTVYSRLNSRLDRLLSTLEDELDDRYACLVEARSAICDSIDGHMTPLTGPDCSRYLQVTRLARTAYAQSISDYILLDSTSCRIDRLVFETDVRTDEDERQGADLIRSLLHDVDTKITVLSRLVEGGFAHPDRTPTVGDHEVDIEGELLKAGLENEAASHFLSAGVEGDDTQAPSPSPLEEVEGDAKEDTASVPVELGLDAFSFGDTLVTTDESNPKADIPVTLVSSPNPNAGVVEGQGDIKAEEIVRLENSVRSRDDKIVDLQATVTRLQDDLEGLRHDVTSTTTQRDALKSQLESRDEDVARLQEEVTRLLDDLASAKAMIVQTPTEGIPSDGAPVQVVFDGDIQVAKLVTGDLHGASWASICEEDEEKGAEDTASRDIARTCPLGAWSVSPQITGVGDAPALSMQVSPLRSASSNGGDNDTSLRRDKSCRDDSKVRILQRPGPAKTAGRAATDIPRHQMTTGSCAPSRSVDAMKKKTSQRRKGASTDAKQRHKTTVAPTSRGVFVSQQQACLAVQACNNLNMQLGRDRDFFYKAIGHLRAEVARLQTGRSNEAEDISESPGDNQSPVDSR</sequence>
<name>K0SCJ9_THAOC</name>
<protein>
    <submittedName>
        <fullName evidence="3">Uncharacterized protein</fullName>
    </submittedName>
</protein>
<evidence type="ECO:0000313" key="4">
    <source>
        <dbReference type="Proteomes" id="UP000266841"/>
    </source>
</evidence>
<dbReference type="EMBL" id="AGNL01031403">
    <property type="protein sequence ID" value="EJK56437.1"/>
    <property type="molecule type" value="Genomic_DNA"/>
</dbReference>
<organism evidence="3 4">
    <name type="scientific">Thalassiosira oceanica</name>
    <name type="common">Marine diatom</name>
    <dbReference type="NCBI Taxonomy" id="159749"/>
    <lineage>
        <taxon>Eukaryota</taxon>
        <taxon>Sar</taxon>
        <taxon>Stramenopiles</taxon>
        <taxon>Ochrophyta</taxon>
        <taxon>Bacillariophyta</taxon>
        <taxon>Coscinodiscophyceae</taxon>
        <taxon>Thalassiosirophycidae</taxon>
        <taxon>Thalassiosirales</taxon>
        <taxon>Thalassiosiraceae</taxon>
        <taxon>Thalassiosira</taxon>
    </lineage>
</organism>
<accession>K0SCJ9</accession>
<dbReference type="Gene3D" id="1.20.5.340">
    <property type="match status" value="1"/>
</dbReference>
<keyword evidence="4" id="KW-1185">Reference proteome</keyword>
<dbReference type="Proteomes" id="UP000266841">
    <property type="component" value="Unassembled WGS sequence"/>
</dbReference>
<keyword evidence="1" id="KW-0175">Coiled coil</keyword>
<feature type="region of interest" description="Disordered" evidence="2">
    <location>
        <begin position="455"/>
        <end position="477"/>
    </location>
</feature>
<feature type="compositionally biased region" description="Low complexity" evidence="2">
    <location>
        <begin position="1"/>
        <end position="17"/>
    </location>
</feature>
<dbReference type="SUPFAM" id="SSF58100">
    <property type="entry name" value="Bacterial hemolysins"/>
    <property type="match status" value="1"/>
</dbReference>
<feature type="region of interest" description="Disordered" evidence="2">
    <location>
        <begin position="838"/>
        <end position="862"/>
    </location>
</feature>
<feature type="compositionally biased region" description="Low complexity" evidence="2">
    <location>
        <begin position="41"/>
        <end position="56"/>
    </location>
</feature>
<evidence type="ECO:0000256" key="1">
    <source>
        <dbReference type="SAM" id="Coils"/>
    </source>
</evidence>
<feature type="non-terminal residue" evidence="3">
    <location>
        <position position="862"/>
    </location>
</feature>
<reference evidence="3 4" key="1">
    <citation type="journal article" date="2012" name="Genome Biol.">
        <title>Genome and low-iron response of an oceanic diatom adapted to chronic iron limitation.</title>
        <authorList>
            <person name="Lommer M."/>
            <person name="Specht M."/>
            <person name="Roy A.S."/>
            <person name="Kraemer L."/>
            <person name="Andreson R."/>
            <person name="Gutowska M.A."/>
            <person name="Wolf J."/>
            <person name="Bergner S.V."/>
            <person name="Schilhabel M.B."/>
            <person name="Klostermeier U.C."/>
            <person name="Beiko R.G."/>
            <person name="Rosenstiel P."/>
            <person name="Hippler M."/>
            <person name="Laroche J."/>
        </authorList>
    </citation>
    <scope>NUCLEOTIDE SEQUENCE [LARGE SCALE GENOMIC DNA]</scope>
    <source>
        <strain evidence="3 4">CCMP1005</strain>
    </source>
</reference>
<evidence type="ECO:0000256" key="2">
    <source>
        <dbReference type="SAM" id="MobiDB-lite"/>
    </source>
</evidence>